<proteinExistence type="predicted"/>
<gene>
    <name evidence="1" type="ORF">MML48_4g00002089</name>
</gene>
<keyword evidence="2" id="KW-1185">Reference proteome</keyword>
<name>A0ACB9T855_HOLOL</name>
<evidence type="ECO:0000313" key="1">
    <source>
        <dbReference type="EMBL" id="KAI4462997.1"/>
    </source>
</evidence>
<dbReference type="EMBL" id="CM043018">
    <property type="protein sequence ID" value="KAI4462997.1"/>
    <property type="molecule type" value="Genomic_DNA"/>
</dbReference>
<protein>
    <submittedName>
        <fullName evidence="1">Uncharacterized protein</fullName>
    </submittedName>
</protein>
<comment type="caution">
    <text evidence="1">The sequence shown here is derived from an EMBL/GenBank/DDBJ whole genome shotgun (WGS) entry which is preliminary data.</text>
</comment>
<reference evidence="1" key="1">
    <citation type="submission" date="2022-04" db="EMBL/GenBank/DDBJ databases">
        <title>Chromosome-scale genome assembly of Holotrichia oblita Faldermann.</title>
        <authorList>
            <person name="Rongchong L."/>
        </authorList>
    </citation>
    <scope>NUCLEOTIDE SEQUENCE</scope>
    <source>
        <strain evidence="1">81SQS9</strain>
    </source>
</reference>
<organism evidence="1 2">
    <name type="scientific">Holotrichia oblita</name>
    <name type="common">Chafer beetle</name>
    <dbReference type="NCBI Taxonomy" id="644536"/>
    <lineage>
        <taxon>Eukaryota</taxon>
        <taxon>Metazoa</taxon>
        <taxon>Ecdysozoa</taxon>
        <taxon>Arthropoda</taxon>
        <taxon>Hexapoda</taxon>
        <taxon>Insecta</taxon>
        <taxon>Pterygota</taxon>
        <taxon>Neoptera</taxon>
        <taxon>Endopterygota</taxon>
        <taxon>Coleoptera</taxon>
        <taxon>Polyphaga</taxon>
        <taxon>Scarabaeiformia</taxon>
        <taxon>Scarabaeidae</taxon>
        <taxon>Melolonthinae</taxon>
        <taxon>Holotrichia</taxon>
    </lineage>
</organism>
<accession>A0ACB9T855</accession>
<evidence type="ECO:0000313" key="2">
    <source>
        <dbReference type="Proteomes" id="UP001056778"/>
    </source>
</evidence>
<sequence>MGVPHYSSFLSTQQIGLIVHKYDLEEVTLQGIHCISTMAFSNTSILKTPTILEQLLEEINFQRTKEMRQLMKDDSGFVVLQGTTYWTDLFVRHFLFQNETTIDCDDLLFFVRKKHVKGSPRYLPKFETEVDVFRKDSRKLPIGDPDIDWEETVYLNLIIHQFEYTLTLAICTRTSPKELQVLKRHSQKVYASPSRRRMDTKGEVEEITYPHICFMVDNFDEVFHDILVRDGEMVCVELVAADREGTIQGVIFLGSIRYDALKKVYDARQSSLSTKMAQRMMFGLFSNSNAQRCEFVRMKGPQGKGHAEMAVTKPKGSGVETPTSEPGFCATDMWDSDWEEDPDDFYNYRQQRRLSDPSANINNFVRGAWKTKLDVKSRSENEGLDSMDNGVSEIEAGDLRDVNSRPASVSKADCCGCFQRKKRESLTLSEVYSHSCATPGKCALRAPLGPPENQCSCATAANNIENLLNQSEYELGKEKLNHKQKKKQKDTTRRNANYTEFEFADDAISLNNETIDDRGNIPNNQMSATQETCFTENPYITVNGKEELPCVCEIKKYNNISTTLNCTNSPKKNAKTDTKLSNNDKVKCSNVSNNINKNVKVNNFDGNYNKLYISKIYSYCTLPKRTKNGTTTTPSSTSKSCRPIFIPPKRITPDGTHIYYWCDLNKKCNNGKYVYILHKQVICCHTNILFAELDDGAYNPLWTMRGFTQTFHFWKENKRAQSVPLNAFLTYITLPWWSIAKVYLMGSRSFDKVQHFRRFTINVESTNDPTNLSPQKVGTFQLFGDSLSKFNEDCVNTLSENNDLPKTEVFFMWKAPPPGSGCVTFRAMVLEDELHWYADDGALSKTFCERTERDIKYDPEDCCACDEAKYSMIFEGIWSNRTHPKDYPFSLWLTHFSDVIGASHERNFSFWGEGQYSTEGFKSLAEWGSVRLMETELRAKSRYLRTIIKAAGLWYPNVNTNTTTTFKVDRRHNLISVASMFVLAIFVTLTPYAYLEDYGNETAPKDNIVKKAVMPKCLSRFVRRHGKCARILRQR</sequence>
<dbReference type="Proteomes" id="UP001056778">
    <property type="component" value="Chromosome 4"/>
</dbReference>